<evidence type="ECO:0000313" key="2">
    <source>
        <dbReference type="EMBL" id="ANE49940.1"/>
    </source>
</evidence>
<dbReference type="KEGG" id="fla:SY85_04945"/>
<dbReference type="OrthoDB" id="6077795at2"/>
<dbReference type="EMBL" id="CP011390">
    <property type="protein sequence ID" value="ANE49940.1"/>
    <property type="molecule type" value="Genomic_DNA"/>
</dbReference>
<dbReference type="AlphaFoldDB" id="A0A172TSC8"/>
<organism evidence="2 3">
    <name type="scientific">Flavisolibacter tropicus</name>
    <dbReference type="NCBI Taxonomy" id="1492898"/>
    <lineage>
        <taxon>Bacteria</taxon>
        <taxon>Pseudomonadati</taxon>
        <taxon>Bacteroidota</taxon>
        <taxon>Chitinophagia</taxon>
        <taxon>Chitinophagales</taxon>
        <taxon>Chitinophagaceae</taxon>
        <taxon>Flavisolibacter</taxon>
    </lineage>
</organism>
<evidence type="ECO:0000256" key="1">
    <source>
        <dbReference type="SAM" id="Phobius"/>
    </source>
</evidence>
<reference evidence="3" key="1">
    <citation type="submission" date="2015-01" db="EMBL/GenBank/DDBJ databases">
        <title>Flavisolibacter sp./LCS9/ whole genome sequencing.</title>
        <authorList>
            <person name="Kim M.K."/>
            <person name="Srinivasan S."/>
            <person name="Lee J.-J."/>
        </authorList>
    </citation>
    <scope>NUCLEOTIDE SEQUENCE [LARGE SCALE GENOMIC DNA]</scope>
    <source>
        <strain evidence="3">LCS9</strain>
    </source>
</reference>
<keyword evidence="1" id="KW-0472">Membrane</keyword>
<dbReference type="RefSeq" id="WP_066402086.1">
    <property type="nucleotide sequence ID" value="NZ_CP011390.1"/>
</dbReference>
<gene>
    <name evidence="2" type="ORF">SY85_04945</name>
</gene>
<keyword evidence="3" id="KW-1185">Reference proteome</keyword>
<proteinExistence type="predicted"/>
<reference evidence="2 3" key="2">
    <citation type="journal article" date="2016" name="Int. J. Syst. Evol. Microbiol.">
        <title>Flavisolibacter tropicus sp. nov., isolated from tropical soil.</title>
        <authorList>
            <person name="Lee J.J."/>
            <person name="Kang M.S."/>
            <person name="Kim G.S."/>
            <person name="Lee C.S."/>
            <person name="Lim S."/>
            <person name="Lee J."/>
            <person name="Roh S.H."/>
            <person name="Kang H."/>
            <person name="Ha J.M."/>
            <person name="Bae S."/>
            <person name="Jung H.Y."/>
            <person name="Kim M.K."/>
        </authorList>
    </citation>
    <scope>NUCLEOTIDE SEQUENCE [LARGE SCALE GENOMIC DNA]</scope>
    <source>
        <strain evidence="2 3">LCS9</strain>
    </source>
</reference>
<protein>
    <submittedName>
        <fullName evidence="2">Uncharacterized protein</fullName>
    </submittedName>
</protein>
<dbReference type="Proteomes" id="UP000077177">
    <property type="component" value="Chromosome"/>
</dbReference>
<feature type="transmembrane region" description="Helical" evidence="1">
    <location>
        <begin position="23"/>
        <end position="46"/>
    </location>
</feature>
<sequence length="226" mass="26385">MLLGFEHYYHFYLLIVEYSMKSLIYKAVFILLLANSCISFSQLSVWKEQNKPRVRLNKILVVSIVHDSLFEVRKNIEDCFVKTLSNHGHHSVSALETFGYKGLANMELEQTYVVLCNQGIDAVLTIALLDDNKDYKHPSNYSDKFTSSYYYKRILNYRASQVDIEGSAQNKEEPDQVLWEATLFNLSTLSPVYWAQTKPFKVANVKSYDNYCRMILNNMFKQKILR</sequence>
<name>A0A172TSC8_9BACT</name>
<evidence type="ECO:0000313" key="3">
    <source>
        <dbReference type="Proteomes" id="UP000077177"/>
    </source>
</evidence>
<keyword evidence="1" id="KW-1133">Transmembrane helix</keyword>
<keyword evidence="1" id="KW-0812">Transmembrane</keyword>
<accession>A0A172TSC8</accession>